<feature type="chain" id="PRO_5043448651" evidence="1">
    <location>
        <begin position="19"/>
        <end position="83"/>
    </location>
</feature>
<evidence type="ECO:0000313" key="3">
    <source>
        <dbReference type="Proteomes" id="UP001162131"/>
    </source>
</evidence>
<keyword evidence="1" id="KW-0732">Signal</keyword>
<protein>
    <submittedName>
        <fullName evidence="2">Uncharacterized protein</fullName>
    </submittedName>
</protein>
<accession>A0AAU9K1L1</accession>
<reference evidence="2" key="1">
    <citation type="submission" date="2021-09" db="EMBL/GenBank/DDBJ databases">
        <authorList>
            <consortium name="AG Swart"/>
            <person name="Singh M."/>
            <person name="Singh A."/>
            <person name="Seah K."/>
            <person name="Emmerich C."/>
        </authorList>
    </citation>
    <scope>NUCLEOTIDE SEQUENCE</scope>
    <source>
        <strain evidence="2">ATCC30299</strain>
    </source>
</reference>
<evidence type="ECO:0000256" key="1">
    <source>
        <dbReference type="SAM" id="SignalP"/>
    </source>
</evidence>
<proteinExistence type="predicted"/>
<dbReference type="AlphaFoldDB" id="A0AAU9K1L1"/>
<evidence type="ECO:0000313" key="2">
    <source>
        <dbReference type="EMBL" id="CAG9331055.1"/>
    </source>
</evidence>
<keyword evidence="3" id="KW-1185">Reference proteome</keyword>
<feature type="signal peptide" evidence="1">
    <location>
        <begin position="1"/>
        <end position="18"/>
    </location>
</feature>
<dbReference type="EMBL" id="CAJZBQ010000052">
    <property type="protein sequence ID" value="CAG9331055.1"/>
    <property type="molecule type" value="Genomic_DNA"/>
</dbReference>
<comment type="caution">
    <text evidence="2">The sequence shown here is derived from an EMBL/GenBank/DDBJ whole genome shotgun (WGS) entry which is preliminary data.</text>
</comment>
<gene>
    <name evidence="2" type="ORF">BSTOLATCC_MIC52461</name>
</gene>
<organism evidence="2 3">
    <name type="scientific">Blepharisma stoltei</name>
    <dbReference type="NCBI Taxonomy" id="1481888"/>
    <lineage>
        <taxon>Eukaryota</taxon>
        <taxon>Sar</taxon>
        <taxon>Alveolata</taxon>
        <taxon>Ciliophora</taxon>
        <taxon>Postciliodesmatophora</taxon>
        <taxon>Heterotrichea</taxon>
        <taxon>Heterotrichida</taxon>
        <taxon>Blepharismidae</taxon>
        <taxon>Blepharisma</taxon>
    </lineage>
</organism>
<name>A0AAU9K1L1_9CILI</name>
<sequence length="83" mass="9918">MDFFAWFIFILIKIWSKAMLDIEIYVNLNMINSINILMLGSLYINKTAQFKTWFCNNNFIAQLKRKSKYFHLPFIKGFLIGRG</sequence>
<dbReference type="Proteomes" id="UP001162131">
    <property type="component" value="Unassembled WGS sequence"/>
</dbReference>